<name>A0A699WDC4_TANCI</name>
<accession>A0A699WDC4</accession>
<evidence type="ECO:0008006" key="2">
    <source>
        <dbReference type="Google" id="ProtNLM"/>
    </source>
</evidence>
<gene>
    <name evidence="1" type="ORF">Tci_916219</name>
</gene>
<organism evidence="1">
    <name type="scientific">Tanacetum cinerariifolium</name>
    <name type="common">Dalmatian daisy</name>
    <name type="synonym">Chrysanthemum cinerariifolium</name>
    <dbReference type="NCBI Taxonomy" id="118510"/>
    <lineage>
        <taxon>Eukaryota</taxon>
        <taxon>Viridiplantae</taxon>
        <taxon>Streptophyta</taxon>
        <taxon>Embryophyta</taxon>
        <taxon>Tracheophyta</taxon>
        <taxon>Spermatophyta</taxon>
        <taxon>Magnoliopsida</taxon>
        <taxon>eudicotyledons</taxon>
        <taxon>Gunneridae</taxon>
        <taxon>Pentapetalae</taxon>
        <taxon>asterids</taxon>
        <taxon>campanulids</taxon>
        <taxon>Asterales</taxon>
        <taxon>Asteraceae</taxon>
        <taxon>Asteroideae</taxon>
        <taxon>Anthemideae</taxon>
        <taxon>Anthemidinae</taxon>
        <taxon>Tanacetum</taxon>
    </lineage>
</organism>
<protein>
    <recommendedName>
        <fullName evidence="2">Reverse transcriptase domain-containing protein</fullName>
    </recommendedName>
</protein>
<comment type="caution">
    <text evidence="1">The sequence shown here is derived from an EMBL/GenBank/DDBJ whole genome shotgun (WGS) entry which is preliminary data.</text>
</comment>
<feature type="non-terminal residue" evidence="1">
    <location>
        <position position="70"/>
    </location>
</feature>
<dbReference type="AlphaFoldDB" id="A0A699WDC4"/>
<reference evidence="1" key="1">
    <citation type="journal article" date="2019" name="Sci. Rep.">
        <title>Draft genome of Tanacetum cinerariifolium, the natural source of mosquito coil.</title>
        <authorList>
            <person name="Yamashiro T."/>
            <person name="Shiraishi A."/>
            <person name="Satake H."/>
            <person name="Nakayama K."/>
        </authorList>
    </citation>
    <scope>NUCLEOTIDE SEQUENCE</scope>
</reference>
<sequence length="70" mass="8007">MKGMDIDGYTNRFHELALLCPRMVEPEAVKVEQYIRGAMTNAARNNNETCQKCKNKRHAGDCWKCTKCGK</sequence>
<proteinExistence type="predicted"/>
<evidence type="ECO:0000313" key="1">
    <source>
        <dbReference type="EMBL" id="GFD44250.1"/>
    </source>
</evidence>
<dbReference type="EMBL" id="BKCJ011617532">
    <property type="protein sequence ID" value="GFD44250.1"/>
    <property type="molecule type" value="Genomic_DNA"/>
</dbReference>